<keyword evidence="3 8" id="KW-0812">Transmembrane</keyword>
<dbReference type="PANTHER" id="PTHR12174">
    <property type="entry name" value="SIGNAL PEPTIDE PEPTIDASE"/>
    <property type="match status" value="1"/>
</dbReference>
<feature type="transmembrane region" description="Helical" evidence="8">
    <location>
        <begin position="137"/>
        <end position="157"/>
    </location>
</feature>
<dbReference type="AlphaFoldDB" id="A0AAD5XSV6"/>
<name>A0AAD5XSV6_9FUNG</name>
<evidence type="ECO:0000256" key="4">
    <source>
        <dbReference type="ARBA" id="ARBA00022801"/>
    </source>
</evidence>
<feature type="transmembrane region" description="Helical" evidence="8">
    <location>
        <begin position="83"/>
        <end position="99"/>
    </location>
</feature>
<evidence type="ECO:0000256" key="7">
    <source>
        <dbReference type="ARBA" id="ARBA00023136"/>
    </source>
</evidence>
<evidence type="ECO:0000256" key="6">
    <source>
        <dbReference type="ARBA" id="ARBA00022989"/>
    </source>
</evidence>
<dbReference type="EMBL" id="JADGJW010001079">
    <property type="protein sequence ID" value="KAJ3207114.1"/>
    <property type="molecule type" value="Genomic_DNA"/>
</dbReference>
<evidence type="ECO:0000256" key="1">
    <source>
        <dbReference type="ARBA" id="ARBA00004477"/>
    </source>
</evidence>
<comment type="similarity">
    <text evidence="2">Belongs to the peptidase A22B family.</text>
</comment>
<dbReference type="Pfam" id="PF04258">
    <property type="entry name" value="Peptidase_A22B"/>
    <property type="match status" value="1"/>
</dbReference>
<evidence type="ECO:0000256" key="5">
    <source>
        <dbReference type="ARBA" id="ARBA00022824"/>
    </source>
</evidence>
<feature type="transmembrane region" description="Helical" evidence="8">
    <location>
        <begin position="58"/>
        <end position="76"/>
    </location>
</feature>
<evidence type="ECO:0000256" key="3">
    <source>
        <dbReference type="ARBA" id="ARBA00022692"/>
    </source>
</evidence>
<proteinExistence type="inferred from homology"/>
<reference evidence="9" key="1">
    <citation type="submission" date="2020-05" db="EMBL/GenBank/DDBJ databases">
        <title>Phylogenomic resolution of chytrid fungi.</title>
        <authorList>
            <person name="Stajich J.E."/>
            <person name="Amses K."/>
            <person name="Simmons R."/>
            <person name="Seto K."/>
            <person name="Myers J."/>
            <person name="Bonds A."/>
            <person name="Quandt C.A."/>
            <person name="Barry K."/>
            <person name="Liu P."/>
            <person name="Grigoriev I."/>
            <person name="Longcore J.E."/>
            <person name="James T.Y."/>
        </authorList>
    </citation>
    <scope>NUCLEOTIDE SEQUENCE</scope>
    <source>
        <strain evidence="9">JEL0476</strain>
    </source>
</reference>
<keyword evidence="7 8" id="KW-0472">Membrane</keyword>
<evidence type="ECO:0000313" key="9">
    <source>
        <dbReference type="EMBL" id="KAJ3207114.1"/>
    </source>
</evidence>
<gene>
    <name evidence="9" type="primary">HM13</name>
    <name evidence="9" type="ORF">HK099_000348</name>
</gene>
<dbReference type="GO" id="GO:0006465">
    <property type="term" value="P:signal peptide processing"/>
    <property type="evidence" value="ECO:0007669"/>
    <property type="project" value="TreeGrafter"/>
</dbReference>
<feature type="transmembrane region" description="Helical" evidence="8">
    <location>
        <begin position="319"/>
        <end position="337"/>
    </location>
</feature>
<protein>
    <submittedName>
        <fullName evidence="9">Minor histocompatibility antigen H13</fullName>
    </submittedName>
</protein>
<dbReference type="SMART" id="SM00730">
    <property type="entry name" value="PSN"/>
    <property type="match status" value="1"/>
</dbReference>
<feature type="transmembrane region" description="Helical" evidence="8">
    <location>
        <begin position="16"/>
        <end position="38"/>
    </location>
</feature>
<dbReference type="InterPro" id="IPR006639">
    <property type="entry name" value="Preselin/SPP"/>
</dbReference>
<dbReference type="GO" id="GO:0098554">
    <property type="term" value="C:cytoplasmic side of endoplasmic reticulum membrane"/>
    <property type="evidence" value="ECO:0007669"/>
    <property type="project" value="TreeGrafter"/>
</dbReference>
<sequence>MSETKVGIEEVTDGIFVAYAALGLMAILPIYFGSYASLKFEKKKKGEEEDEFFSLEDAKWFPIIGSCSLFGLYLVFKFLPKDYIDLVVLGIAGTVPVLLEFSRSVTGLKLIGNYYLSLKGREKDGEEYNVEKFSYHFGYFHLVLLVLSSILGGYYAVTKHWVVSNFYGEVFALNAIQLLNLDSFKTGMMLLGGLFFYDIFWVFGTEVMVTVAKNFEAPIKVVFPKNIFDVLEVGLFSQEEKIKFTMLGLGDIVIPGIFVALCLQYDFYRYKKTLKGKAPSVKNKYNFSTPYFTSNFIAYIAGLFTTVFVMHNFKAAQPALLYLSPACTLTALITALVRGEVKELFTFNPQEKDEKTEGEEKKKLNKNITSEIIVEEVTDLKKRKSPKKKD</sequence>
<evidence type="ECO:0000256" key="8">
    <source>
        <dbReference type="SAM" id="Phobius"/>
    </source>
</evidence>
<evidence type="ECO:0000256" key="2">
    <source>
        <dbReference type="ARBA" id="ARBA00006859"/>
    </source>
</evidence>
<keyword evidence="6 8" id="KW-1133">Transmembrane helix</keyword>
<dbReference type="Proteomes" id="UP001211065">
    <property type="component" value="Unassembled WGS sequence"/>
</dbReference>
<dbReference type="GO" id="GO:0098553">
    <property type="term" value="C:lumenal side of endoplasmic reticulum membrane"/>
    <property type="evidence" value="ECO:0007669"/>
    <property type="project" value="TreeGrafter"/>
</dbReference>
<feature type="transmembrane region" description="Helical" evidence="8">
    <location>
        <begin position="244"/>
        <end position="268"/>
    </location>
</feature>
<dbReference type="PANTHER" id="PTHR12174:SF23">
    <property type="entry name" value="MINOR HISTOCOMPATIBILITY ANTIGEN H13"/>
    <property type="match status" value="1"/>
</dbReference>
<keyword evidence="10" id="KW-1185">Reference proteome</keyword>
<feature type="transmembrane region" description="Helical" evidence="8">
    <location>
        <begin position="289"/>
        <end position="313"/>
    </location>
</feature>
<evidence type="ECO:0000313" key="10">
    <source>
        <dbReference type="Proteomes" id="UP001211065"/>
    </source>
</evidence>
<keyword evidence="5" id="KW-0256">Endoplasmic reticulum</keyword>
<dbReference type="GO" id="GO:0033619">
    <property type="term" value="P:membrane protein proteolysis"/>
    <property type="evidence" value="ECO:0007669"/>
    <property type="project" value="TreeGrafter"/>
</dbReference>
<comment type="subcellular location">
    <subcellularLocation>
        <location evidence="1">Endoplasmic reticulum membrane</location>
        <topology evidence="1">Multi-pass membrane protein</topology>
    </subcellularLocation>
</comment>
<comment type="caution">
    <text evidence="9">The sequence shown here is derived from an EMBL/GenBank/DDBJ whole genome shotgun (WGS) entry which is preliminary data.</text>
</comment>
<organism evidence="9 10">
    <name type="scientific">Clydaea vesicula</name>
    <dbReference type="NCBI Taxonomy" id="447962"/>
    <lineage>
        <taxon>Eukaryota</taxon>
        <taxon>Fungi</taxon>
        <taxon>Fungi incertae sedis</taxon>
        <taxon>Chytridiomycota</taxon>
        <taxon>Chytridiomycota incertae sedis</taxon>
        <taxon>Chytridiomycetes</taxon>
        <taxon>Lobulomycetales</taxon>
        <taxon>Lobulomycetaceae</taxon>
        <taxon>Clydaea</taxon>
    </lineage>
</organism>
<accession>A0AAD5XSV6</accession>
<dbReference type="GO" id="GO:0042500">
    <property type="term" value="F:aspartic endopeptidase activity, intramembrane cleaving"/>
    <property type="evidence" value="ECO:0007669"/>
    <property type="project" value="InterPro"/>
</dbReference>
<keyword evidence="4" id="KW-0378">Hydrolase</keyword>
<dbReference type="InterPro" id="IPR007369">
    <property type="entry name" value="Peptidase_A22B_SPP"/>
</dbReference>
<feature type="transmembrane region" description="Helical" evidence="8">
    <location>
        <begin position="187"/>
        <end position="204"/>
    </location>
</feature>